<sequence length="74" mass="8397">MIQCFDKFTNFGLTMSFVADPIVADPIIGWFLVVKTINNILGNSLLSNERMVNIIAQLFVKKKNLIMIKLLILI</sequence>
<dbReference type="WBParaSite" id="nRc.2.0.1.t29199-RA">
    <property type="protein sequence ID" value="nRc.2.0.1.t29199-RA"/>
    <property type="gene ID" value="nRc.2.0.1.g29199"/>
</dbReference>
<name>A0A915JT04_ROMCU</name>
<evidence type="ECO:0000313" key="1">
    <source>
        <dbReference type="Proteomes" id="UP000887565"/>
    </source>
</evidence>
<reference evidence="2" key="1">
    <citation type="submission" date="2022-11" db="UniProtKB">
        <authorList>
            <consortium name="WormBaseParasite"/>
        </authorList>
    </citation>
    <scope>IDENTIFICATION</scope>
</reference>
<accession>A0A915JT04</accession>
<proteinExistence type="predicted"/>
<dbReference type="AlphaFoldDB" id="A0A915JT04"/>
<evidence type="ECO:0000313" key="2">
    <source>
        <dbReference type="WBParaSite" id="nRc.2.0.1.t29199-RA"/>
    </source>
</evidence>
<keyword evidence="1" id="KW-1185">Reference proteome</keyword>
<dbReference type="Proteomes" id="UP000887565">
    <property type="component" value="Unplaced"/>
</dbReference>
<protein>
    <submittedName>
        <fullName evidence="2">Uncharacterized protein</fullName>
    </submittedName>
</protein>
<organism evidence="1 2">
    <name type="scientific">Romanomermis culicivorax</name>
    <name type="common">Nematode worm</name>
    <dbReference type="NCBI Taxonomy" id="13658"/>
    <lineage>
        <taxon>Eukaryota</taxon>
        <taxon>Metazoa</taxon>
        <taxon>Ecdysozoa</taxon>
        <taxon>Nematoda</taxon>
        <taxon>Enoplea</taxon>
        <taxon>Dorylaimia</taxon>
        <taxon>Mermithida</taxon>
        <taxon>Mermithoidea</taxon>
        <taxon>Mermithidae</taxon>
        <taxon>Romanomermis</taxon>
    </lineage>
</organism>